<gene>
    <name evidence="2" type="ORF">NTEN_LOCUS775</name>
</gene>
<protein>
    <submittedName>
        <fullName evidence="2">Uncharacterized protein</fullName>
    </submittedName>
</protein>
<evidence type="ECO:0000313" key="3">
    <source>
        <dbReference type="Proteomes" id="UP000479000"/>
    </source>
</evidence>
<sequence>MDSGGQMLSDLVLSGTAIAGFKGATGALKAGANVPGAQVREYPEWHPASEEQRRHDVMMGSGAGRQTPVSGTPTDAAEQKLPAAAEAEAFAGSGDSEEAHPRSRGKRSLETQDATAGASTGQSLRADQVDFTPQEAWKTFTDDKKKTTYLYGIKQ</sequence>
<evidence type="ECO:0000313" key="2">
    <source>
        <dbReference type="EMBL" id="CAA9993932.1"/>
    </source>
</evidence>
<dbReference type="AlphaFoldDB" id="A0A6H5FVL1"/>
<organism evidence="2 3">
    <name type="scientific">Nesidiocoris tenuis</name>
    <dbReference type="NCBI Taxonomy" id="355587"/>
    <lineage>
        <taxon>Eukaryota</taxon>
        <taxon>Metazoa</taxon>
        <taxon>Ecdysozoa</taxon>
        <taxon>Arthropoda</taxon>
        <taxon>Hexapoda</taxon>
        <taxon>Insecta</taxon>
        <taxon>Pterygota</taxon>
        <taxon>Neoptera</taxon>
        <taxon>Paraneoptera</taxon>
        <taxon>Hemiptera</taxon>
        <taxon>Heteroptera</taxon>
        <taxon>Panheteroptera</taxon>
        <taxon>Cimicomorpha</taxon>
        <taxon>Miridae</taxon>
        <taxon>Dicyphina</taxon>
        <taxon>Nesidiocoris</taxon>
    </lineage>
</organism>
<dbReference type="EMBL" id="CADCXU010001354">
    <property type="protein sequence ID" value="CAA9993932.1"/>
    <property type="molecule type" value="Genomic_DNA"/>
</dbReference>
<feature type="region of interest" description="Disordered" evidence="1">
    <location>
        <begin position="44"/>
        <end position="130"/>
    </location>
</feature>
<keyword evidence="3" id="KW-1185">Reference proteome</keyword>
<reference evidence="2 3" key="1">
    <citation type="submission" date="2020-02" db="EMBL/GenBank/DDBJ databases">
        <authorList>
            <person name="Ferguson B K."/>
        </authorList>
    </citation>
    <scope>NUCLEOTIDE SEQUENCE [LARGE SCALE GENOMIC DNA]</scope>
</reference>
<feature type="non-terminal residue" evidence="2">
    <location>
        <position position="155"/>
    </location>
</feature>
<evidence type="ECO:0000256" key="1">
    <source>
        <dbReference type="SAM" id="MobiDB-lite"/>
    </source>
</evidence>
<dbReference type="Proteomes" id="UP000479000">
    <property type="component" value="Unassembled WGS sequence"/>
</dbReference>
<proteinExistence type="predicted"/>
<feature type="compositionally biased region" description="Basic and acidic residues" evidence="1">
    <location>
        <begin position="44"/>
        <end position="57"/>
    </location>
</feature>
<feature type="compositionally biased region" description="Polar residues" evidence="1">
    <location>
        <begin position="111"/>
        <end position="125"/>
    </location>
</feature>
<name>A0A6H5FVL1_9HEMI</name>
<feature type="compositionally biased region" description="Low complexity" evidence="1">
    <location>
        <begin position="79"/>
        <end position="94"/>
    </location>
</feature>
<accession>A0A6H5FVL1</accession>